<reference evidence="1" key="3">
    <citation type="submission" date="2020-06" db="EMBL/GenBank/DDBJ databases">
        <title>Helianthus annuus Genome sequencing and assembly Release 2.</title>
        <authorList>
            <person name="Gouzy J."/>
            <person name="Langlade N."/>
            <person name="Munos S."/>
        </authorList>
    </citation>
    <scope>NUCLEOTIDE SEQUENCE</scope>
    <source>
        <tissue evidence="1">Leaves</tissue>
    </source>
</reference>
<dbReference type="AlphaFoldDB" id="A0A251VBC9"/>
<keyword evidence="3" id="KW-1185">Reference proteome</keyword>
<dbReference type="InParanoid" id="A0A251VBC9"/>
<reference evidence="2" key="2">
    <citation type="submission" date="2017-02" db="EMBL/GenBank/DDBJ databases">
        <title>Sunflower complete genome.</title>
        <authorList>
            <person name="Langlade N."/>
            <person name="Munos S."/>
        </authorList>
    </citation>
    <scope>NUCLEOTIDE SEQUENCE [LARGE SCALE GENOMIC DNA]</scope>
    <source>
        <tissue evidence="2">Leaves</tissue>
    </source>
</reference>
<gene>
    <name evidence="2" type="ORF">HannXRQ_Chr03g0091781</name>
    <name evidence="1" type="ORF">HanXRQr2_Chr02g0076871</name>
</gene>
<evidence type="ECO:0000313" key="3">
    <source>
        <dbReference type="Proteomes" id="UP000215914"/>
    </source>
</evidence>
<name>A0A251VBC9_HELAN</name>
<dbReference type="Proteomes" id="UP000215914">
    <property type="component" value="Chromosome 3"/>
</dbReference>
<sequence>MMAYSEGLTNTEGTVDVRQEYQNIDNRRFTHISSWQLLRNHPQRNQLCIRMPTPTVQGLMISLVI</sequence>
<dbReference type="EMBL" id="MNCJ02000317">
    <property type="protein sequence ID" value="KAF5819374.1"/>
    <property type="molecule type" value="Genomic_DNA"/>
</dbReference>
<protein>
    <submittedName>
        <fullName evidence="2">Uncharacterized protein</fullName>
    </submittedName>
</protein>
<organism evidence="2 3">
    <name type="scientific">Helianthus annuus</name>
    <name type="common">Common sunflower</name>
    <dbReference type="NCBI Taxonomy" id="4232"/>
    <lineage>
        <taxon>Eukaryota</taxon>
        <taxon>Viridiplantae</taxon>
        <taxon>Streptophyta</taxon>
        <taxon>Embryophyta</taxon>
        <taxon>Tracheophyta</taxon>
        <taxon>Spermatophyta</taxon>
        <taxon>Magnoliopsida</taxon>
        <taxon>eudicotyledons</taxon>
        <taxon>Gunneridae</taxon>
        <taxon>Pentapetalae</taxon>
        <taxon>asterids</taxon>
        <taxon>campanulids</taxon>
        <taxon>Asterales</taxon>
        <taxon>Asteraceae</taxon>
        <taxon>Asteroideae</taxon>
        <taxon>Heliantheae alliance</taxon>
        <taxon>Heliantheae</taxon>
        <taxon>Helianthus</taxon>
    </lineage>
</organism>
<proteinExistence type="predicted"/>
<accession>A0A251VBC9</accession>
<evidence type="ECO:0000313" key="1">
    <source>
        <dbReference type="EMBL" id="KAF5819374.1"/>
    </source>
</evidence>
<reference evidence="1 3" key="1">
    <citation type="journal article" date="2017" name="Nature">
        <title>The sunflower genome provides insights into oil metabolism, flowering and Asterid evolution.</title>
        <authorList>
            <person name="Badouin H."/>
            <person name="Gouzy J."/>
            <person name="Grassa C.J."/>
            <person name="Murat F."/>
            <person name="Staton S.E."/>
            <person name="Cottret L."/>
            <person name="Lelandais-Briere C."/>
            <person name="Owens G.L."/>
            <person name="Carrere S."/>
            <person name="Mayjonade B."/>
            <person name="Legrand L."/>
            <person name="Gill N."/>
            <person name="Kane N.C."/>
            <person name="Bowers J.E."/>
            <person name="Hubner S."/>
            <person name="Bellec A."/>
            <person name="Berard A."/>
            <person name="Berges H."/>
            <person name="Blanchet N."/>
            <person name="Boniface M.C."/>
            <person name="Brunel D."/>
            <person name="Catrice O."/>
            <person name="Chaidir N."/>
            <person name="Claudel C."/>
            <person name="Donnadieu C."/>
            <person name="Faraut T."/>
            <person name="Fievet G."/>
            <person name="Helmstetter N."/>
            <person name="King M."/>
            <person name="Knapp S.J."/>
            <person name="Lai Z."/>
            <person name="Le Paslier M.C."/>
            <person name="Lippi Y."/>
            <person name="Lorenzon L."/>
            <person name="Mandel J.R."/>
            <person name="Marage G."/>
            <person name="Marchand G."/>
            <person name="Marquand E."/>
            <person name="Bret-Mestries E."/>
            <person name="Morien E."/>
            <person name="Nambeesan S."/>
            <person name="Nguyen T."/>
            <person name="Pegot-Espagnet P."/>
            <person name="Pouilly N."/>
            <person name="Raftis F."/>
            <person name="Sallet E."/>
            <person name="Schiex T."/>
            <person name="Thomas J."/>
            <person name="Vandecasteele C."/>
            <person name="Vares D."/>
            <person name="Vear F."/>
            <person name="Vautrin S."/>
            <person name="Crespi M."/>
            <person name="Mangin B."/>
            <person name="Burke J.M."/>
            <person name="Salse J."/>
            <person name="Munos S."/>
            <person name="Vincourt P."/>
            <person name="Rieseberg L.H."/>
            <person name="Langlade N.B."/>
        </authorList>
    </citation>
    <scope>NUCLEOTIDE SEQUENCE [LARGE SCALE GENOMIC DNA]</scope>
    <source>
        <strain evidence="3">cv. SF193</strain>
        <tissue evidence="1">Leaves</tissue>
    </source>
</reference>
<evidence type="ECO:0000313" key="2">
    <source>
        <dbReference type="EMBL" id="OTG32910.1"/>
    </source>
</evidence>
<dbReference type="Gramene" id="mRNA:HanXRQr2_Chr02g0076871">
    <property type="protein sequence ID" value="CDS:HanXRQr2_Chr02g0076871.1"/>
    <property type="gene ID" value="HanXRQr2_Chr02g0076871"/>
</dbReference>
<dbReference type="EMBL" id="CM007892">
    <property type="protein sequence ID" value="OTG32910.1"/>
    <property type="molecule type" value="Genomic_DNA"/>
</dbReference>